<dbReference type="SMART" id="SM00248">
    <property type="entry name" value="ANK"/>
    <property type="match status" value="3"/>
</dbReference>
<dbReference type="InterPro" id="IPR016197">
    <property type="entry name" value="Chromo-like_dom_sf"/>
</dbReference>
<feature type="compositionally biased region" description="Basic and acidic residues" evidence="6">
    <location>
        <begin position="219"/>
        <end position="243"/>
    </location>
</feature>
<dbReference type="Pfam" id="PF00385">
    <property type="entry name" value="Chromo"/>
    <property type="match status" value="1"/>
</dbReference>
<dbReference type="SMART" id="SM00298">
    <property type="entry name" value="CHROMO"/>
    <property type="match status" value="1"/>
</dbReference>
<dbReference type="PROSITE" id="PS50297">
    <property type="entry name" value="ANK_REP_REGION"/>
    <property type="match status" value="3"/>
</dbReference>
<feature type="compositionally biased region" description="Basic and acidic residues" evidence="6">
    <location>
        <begin position="77"/>
        <end position="86"/>
    </location>
</feature>
<feature type="compositionally biased region" description="Low complexity" evidence="6">
    <location>
        <begin position="372"/>
        <end position="384"/>
    </location>
</feature>
<keyword evidence="3 5" id="KW-0040">ANK repeat</keyword>
<evidence type="ECO:0000313" key="8">
    <source>
        <dbReference type="EMBL" id="KAG5852342.1"/>
    </source>
</evidence>
<comment type="subcellular location">
    <subcellularLocation>
        <location evidence="1">Nucleus</location>
    </subcellularLocation>
</comment>
<proteinExistence type="predicted"/>
<dbReference type="PROSITE" id="PS50013">
    <property type="entry name" value="CHROMO_2"/>
    <property type="match status" value="1"/>
</dbReference>
<evidence type="ECO:0000256" key="4">
    <source>
        <dbReference type="ARBA" id="ARBA00023242"/>
    </source>
</evidence>
<feature type="compositionally biased region" description="Acidic residues" evidence="6">
    <location>
        <begin position="14"/>
        <end position="25"/>
    </location>
</feature>
<evidence type="ECO:0000259" key="7">
    <source>
        <dbReference type="PROSITE" id="PS50013"/>
    </source>
</evidence>
<feature type="domain" description="Chromo" evidence="7">
    <location>
        <begin position="25"/>
        <end position="84"/>
    </location>
</feature>
<feature type="compositionally biased region" description="Polar residues" evidence="6">
    <location>
        <begin position="974"/>
        <end position="989"/>
    </location>
</feature>
<feature type="repeat" description="ANK" evidence="5">
    <location>
        <begin position="793"/>
        <end position="825"/>
    </location>
</feature>
<dbReference type="InterPro" id="IPR000953">
    <property type="entry name" value="Chromo/chromo_shadow_dom"/>
</dbReference>
<feature type="region of interest" description="Disordered" evidence="6">
    <location>
        <begin position="77"/>
        <end position="454"/>
    </location>
</feature>
<dbReference type="Gene3D" id="2.40.50.40">
    <property type="match status" value="1"/>
</dbReference>
<feature type="compositionally biased region" description="Low complexity" evidence="6">
    <location>
        <begin position="421"/>
        <end position="436"/>
    </location>
</feature>
<dbReference type="Pfam" id="PF12796">
    <property type="entry name" value="Ank_2"/>
    <property type="match status" value="2"/>
</dbReference>
<name>A0A9D3S6Z7_ANGAN</name>
<dbReference type="PANTHER" id="PTHR24166">
    <property type="entry name" value="ROLLING PEBBLES, ISOFORM B"/>
    <property type="match status" value="1"/>
</dbReference>
<dbReference type="PROSITE" id="PS00598">
    <property type="entry name" value="CHROMO_1"/>
    <property type="match status" value="1"/>
</dbReference>
<feature type="compositionally biased region" description="Basic and acidic residues" evidence="6">
    <location>
        <begin position="513"/>
        <end position="532"/>
    </location>
</feature>
<dbReference type="InterPro" id="IPR050889">
    <property type="entry name" value="Dendritic_Spine_Reg/Scaffold"/>
</dbReference>
<feature type="compositionally biased region" description="Basic and acidic residues" evidence="6">
    <location>
        <begin position="496"/>
        <end position="506"/>
    </location>
</feature>
<dbReference type="InterPro" id="IPR023779">
    <property type="entry name" value="Chromodomain_CS"/>
</dbReference>
<dbReference type="InterPro" id="IPR002110">
    <property type="entry name" value="Ankyrin_rpt"/>
</dbReference>
<evidence type="ECO:0000256" key="2">
    <source>
        <dbReference type="ARBA" id="ARBA00022737"/>
    </source>
</evidence>
<dbReference type="Gene3D" id="1.25.40.20">
    <property type="entry name" value="Ankyrin repeat-containing domain"/>
    <property type="match status" value="1"/>
</dbReference>
<feature type="compositionally biased region" description="Low complexity" evidence="6">
    <location>
        <begin position="398"/>
        <end position="409"/>
    </location>
</feature>
<dbReference type="Proteomes" id="UP001044222">
    <property type="component" value="Unassembled WGS sequence"/>
</dbReference>
<keyword evidence="9" id="KW-1185">Reference proteome</keyword>
<feature type="region of interest" description="Disordered" evidence="6">
    <location>
        <begin position="1"/>
        <end position="26"/>
    </location>
</feature>
<organism evidence="8 9">
    <name type="scientific">Anguilla anguilla</name>
    <name type="common">European freshwater eel</name>
    <name type="synonym">Muraena anguilla</name>
    <dbReference type="NCBI Taxonomy" id="7936"/>
    <lineage>
        <taxon>Eukaryota</taxon>
        <taxon>Metazoa</taxon>
        <taxon>Chordata</taxon>
        <taxon>Craniata</taxon>
        <taxon>Vertebrata</taxon>
        <taxon>Euteleostomi</taxon>
        <taxon>Actinopterygii</taxon>
        <taxon>Neopterygii</taxon>
        <taxon>Teleostei</taxon>
        <taxon>Anguilliformes</taxon>
        <taxon>Anguillidae</taxon>
        <taxon>Anguilla</taxon>
    </lineage>
</organism>
<evidence type="ECO:0000256" key="6">
    <source>
        <dbReference type="SAM" id="MobiDB-lite"/>
    </source>
</evidence>
<comment type="caution">
    <text evidence="8">The sequence shown here is derived from an EMBL/GenBank/DDBJ whole genome shotgun (WGS) entry which is preliminary data.</text>
</comment>
<feature type="compositionally biased region" description="Basic and acidic residues" evidence="6">
    <location>
        <begin position="575"/>
        <end position="702"/>
    </location>
</feature>
<feature type="region of interest" description="Disordered" evidence="6">
    <location>
        <begin position="970"/>
        <end position="989"/>
    </location>
</feature>
<feature type="compositionally biased region" description="Basic and acidic residues" evidence="6">
    <location>
        <begin position="355"/>
        <end position="371"/>
    </location>
</feature>
<dbReference type="InterPro" id="IPR023780">
    <property type="entry name" value="Chromo_domain"/>
</dbReference>
<gene>
    <name evidence="8" type="ORF">ANANG_G00061370</name>
</gene>
<dbReference type="SUPFAM" id="SSF48403">
    <property type="entry name" value="Ankyrin repeat"/>
    <property type="match status" value="1"/>
</dbReference>
<dbReference type="SUPFAM" id="SSF54160">
    <property type="entry name" value="Chromo domain-like"/>
    <property type="match status" value="1"/>
</dbReference>
<sequence>MEQTTAGTERSEPGDSEQDEEEDVYEVEKIIDMRTEEGEVLYRVRWKNYTSDEDTWEPEAHLEDCREVLLAYKRKLAESKPKKDTGVVEEVQVEVTAREPPPQKLPMKSDLFDADSESENEKPAASPPKKKKKKKKSSKEVIRDPSPDPSRREKKKKKDKKKRWKQEKVLPAPESDGSESEEEKPQSLTPTPPHSQKRPIESEEEEESPVTPKKQKRDKPREGEKRKKEGGDGRKKDHQKELVSSDEEEEKEEEESASMEGDLSEVPQFDDGSERSPTPAPSSKPTTERQQGEVAETSGANQKKSKAAIKLQGIKELIQVKRKKKSPPPSPALAPPPQKESAQQKLKKLLSGKSVSDKSHGRSARGGEKAEPALLSSDSSDAPATGSVRRKSKGKEAPSSPSLSSSSSSGAVARDEEARPDLGTTAAAAPASGLSARGKEPTSSRAEKEQPASTNLFEKFLLHCEAKDRVPRRQAVHTTSENRADQNRTATPKTTGKPEKKAKPPKESAAPKLEQDRTEKAKRDTKTPETSRPKQSLSAPEMKQSERRESSDSLTDRQGRADSQGAQGKIGVDTDNEKREESLEKWEEPPEKREEPPEPREEPLEKREDSRERRQEVREKREELREKREEPRERKQDAREKREEPRERRQEARDKREEPREKKEEPRERRGKPEEVHGRLWERKTTDVASPERRRRREDGEQRLFGACNDDQDPQDRTADRAQASLNLGVDLKLDWMTLEDFQKHLNGEDEILSAATISPSELRDAVKAGDYLAVKLALGSTEDYNLDQEDSSGMSLAMLAAAGGQDDILRLLIKKGVKVNWRQKNGTTALMHAAEKNFLTTVAILLEAGAHVNAQTLGGETALMKACKRGNGDVVRLLLEYGADCNILSKHQNNALNFAKLSNNMAVYDYVKEHMNTLWSVAEETIRAYFETRLALLEPVFPLACHRLCEGPDFSLDFNYKPPPHCPAEGLSSPLSQQRQSHGLNTDTTGNDTAGSGILLFVFHANFLSEITARLCGPCSVHAVVLNDKFQLPIFLDSHFIYSFSPVQGLNKLFIRLADSPTAKVKLLICAYRVQLQ</sequence>
<dbReference type="AlphaFoldDB" id="A0A9D3S6Z7"/>
<evidence type="ECO:0000313" key="9">
    <source>
        <dbReference type="Proteomes" id="UP001044222"/>
    </source>
</evidence>
<feature type="compositionally biased region" description="Basic and acidic residues" evidence="6">
    <location>
        <begin position="543"/>
        <end position="560"/>
    </location>
</feature>
<evidence type="ECO:0000256" key="3">
    <source>
        <dbReference type="ARBA" id="ARBA00023043"/>
    </source>
</evidence>
<dbReference type="GO" id="GO:0005634">
    <property type="term" value="C:nucleus"/>
    <property type="evidence" value="ECO:0007669"/>
    <property type="project" value="UniProtKB-SubCell"/>
</dbReference>
<feature type="compositionally biased region" description="Basic residues" evidence="6">
    <location>
        <begin position="152"/>
        <end position="165"/>
    </location>
</feature>
<dbReference type="CDD" id="cd18633">
    <property type="entry name" value="CD_MMP8"/>
    <property type="match status" value="1"/>
</dbReference>
<feature type="compositionally biased region" description="Acidic residues" evidence="6">
    <location>
        <begin position="244"/>
        <end position="257"/>
    </location>
</feature>
<evidence type="ECO:0000256" key="5">
    <source>
        <dbReference type="PROSITE-ProRule" id="PRU00023"/>
    </source>
</evidence>
<keyword evidence="2" id="KW-0677">Repeat</keyword>
<protein>
    <recommendedName>
        <fullName evidence="7">Chromo domain-containing protein</fullName>
    </recommendedName>
</protein>
<feature type="compositionally biased region" description="Basic residues" evidence="6">
    <location>
        <begin position="128"/>
        <end position="137"/>
    </location>
</feature>
<feature type="compositionally biased region" description="Basic and acidic residues" evidence="6">
    <location>
        <begin position="437"/>
        <end position="450"/>
    </location>
</feature>
<dbReference type="InterPro" id="IPR036770">
    <property type="entry name" value="Ankyrin_rpt-contain_sf"/>
</dbReference>
<feature type="repeat" description="ANK" evidence="5">
    <location>
        <begin position="826"/>
        <end position="858"/>
    </location>
</feature>
<dbReference type="PROSITE" id="PS50088">
    <property type="entry name" value="ANK_REPEAT"/>
    <property type="match status" value="3"/>
</dbReference>
<dbReference type="PANTHER" id="PTHR24166:SF47">
    <property type="entry name" value="M-PHASE PHOSPHOPROTEIN 8"/>
    <property type="match status" value="1"/>
</dbReference>
<accession>A0A9D3S6Z7</accession>
<keyword evidence="4" id="KW-0539">Nucleus</keyword>
<feature type="repeat" description="ANK" evidence="5">
    <location>
        <begin position="859"/>
        <end position="891"/>
    </location>
</feature>
<evidence type="ECO:0000256" key="1">
    <source>
        <dbReference type="ARBA" id="ARBA00004123"/>
    </source>
</evidence>
<feature type="compositionally biased region" description="Basic and acidic residues" evidence="6">
    <location>
        <begin position="138"/>
        <end position="151"/>
    </location>
</feature>
<feature type="region of interest" description="Disordered" evidence="6">
    <location>
        <begin position="468"/>
        <end position="718"/>
    </location>
</feature>
<dbReference type="EMBL" id="JAFIRN010000003">
    <property type="protein sequence ID" value="KAG5852342.1"/>
    <property type="molecule type" value="Genomic_DNA"/>
</dbReference>
<reference evidence="8" key="1">
    <citation type="submission" date="2021-01" db="EMBL/GenBank/DDBJ databases">
        <title>A chromosome-scale assembly of European eel, Anguilla anguilla.</title>
        <authorList>
            <person name="Henkel C."/>
            <person name="Jong-Raadsen S.A."/>
            <person name="Dufour S."/>
            <person name="Weltzien F.-A."/>
            <person name="Palstra A.P."/>
            <person name="Pelster B."/>
            <person name="Spaink H.P."/>
            <person name="Van Den Thillart G.E."/>
            <person name="Jansen H."/>
            <person name="Zahm M."/>
            <person name="Klopp C."/>
            <person name="Cedric C."/>
            <person name="Louis A."/>
            <person name="Berthelot C."/>
            <person name="Parey E."/>
            <person name="Roest Crollius H."/>
            <person name="Montfort J."/>
            <person name="Robinson-Rechavi M."/>
            <person name="Bucao C."/>
            <person name="Bouchez O."/>
            <person name="Gislard M."/>
            <person name="Lluch J."/>
            <person name="Milhes M."/>
            <person name="Lampietro C."/>
            <person name="Lopez Roques C."/>
            <person name="Donnadieu C."/>
            <person name="Braasch I."/>
            <person name="Desvignes T."/>
            <person name="Postlethwait J."/>
            <person name="Bobe J."/>
            <person name="Guiguen Y."/>
            <person name="Dirks R."/>
        </authorList>
    </citation>
    <scope>NUCLEOTIDE SEQUENCE</scope>
    <source>
        <strain evidence="8">Tag_6206</strain>
        <tissue evidence="8">Liver</tissue>
    </source>
</reference>
<dbReference type="FunFam" id="2.40.50.40:FF:000022">
    <property type="entry name" value="M-phase phosphoprotein 8"/>
    <property type="match status" value="1"/>
</dbReference>
<feature type="compositionally biased region" description="Pro residues" evidence="6">
    <location>
        <begin position="327"/>
        <end position="338"/>
    </location>
</feature>